<feature type="signal peptide" evidence="1">
    <location>
        <begin position="1"/>
        <end position="23"/>
    </location>
</feature>
<keyword evidence="1" id="KW-0732">Signal</keyword>
<dbReference type="EMBL" id="CP091521">
    <property type="protein sequence ID" value="UOP04566.1"/>
    <property type="molecule type" value="Genomic_DNA"/>
</dbReference>
<dbReference type="AlphaFoldDB" id="A0A8T9MVS1"/>
<sequence length="151" mass="17160">MNKKVLSTCLMSILFAASTVSHAKQQAQSQVKEGNYRCMSYRSDRPTMGEEHVRSQKEELIQNKLNNPTILSIKRGKQKTIRVKTLKQGSFEIAAQTLKPTSSPNSFHRIEFDDAGWFSYKLSLSFLPDNQVQMKSVGDGMEFTIQCVKHN</sequence>
<dbReference type="Proteomes" id="UP000831534">
    <property type="component" value="Chromosome"/>
</dbReference>
<evidence type="ECO:0000256" key="1">
    <source>
        <dbReference type="SAM" id="SignalP"/>
    </source>
</evidence>
<organism evidence="2 3">
    <name type="scientific">Conchiformibius kuhniae</name>
    <dbReference type="NCBI Taxonomy" id="211502"/>
    <lineage>
        <taxon>Bacteria</taxon>
        <taxon>Pseudomonadati</taxon>
        <taxon>Pseudomonadota</taxon>
        <taxon>Betaproteobacteria</taxon>
        <taxon>Neisseriales</taxon>
        <taxon>Neisseriaceae</taxon>
        <taxon>Conchiformibius</taxon>
    </lineage>
</organism>
<evidence type="ECO:0000313" key="3">
    <source>
        <dbReference type="Proteomes" id="UP000831534"/>
    </source>
</evidence>
<reference evidence="2" key="1">
    <citation type="journal article" date="2022" name="Res Sq">
        <title>Evolution of multicellular longitudinally dividing oral cavity symbionts (Neisseriaceae).</title>
        <authorList>
            <person name="Nyongesa S."/>
            <person name="Weber P."/>
            <person name="Bernet E."/>
            <person name="Pullido F."/>
            <person name="Nieckarz M."/>
            <person name="Delaby M."/>
            <person name="Nieves C."/>
            <person name="Viehboeck T."/>
            <person name="Krause N."/>
            <person name="Rivera-Millot A."/>
            <person name="Nakamura A."/>
            <person name="Vischer N."/>
            <person name="VanNieuwenhze M."/>
            <person name="Brun Y."/>
            <person name="Cava F."/>
            <person name="Bulgheresi S."/>
            <person name="Veyrier F."/>
        </authorList>
    </citation>
    <scope>NUCLEOTIDE SEQUENCE</scope>
    <source>
        <strain evidence="2">17694</strain>
    </source>
</reference>
<dbReference type="KEGG" id="ckh:LVJ77_09945"/>
<keyword evidence="3" id="KW-1185">Reference proteome</keyword>
<gene>
    <name evidence="2" type="ORF">LVJ77_09945</name>
</gene>
<proteinExistence type="predicted"/>
<feature type="chain" id="PRO_5035723332" evidence="1">
    <location>
        <begin position="24"/>
        <end position="151"/>
    </location>
</feature>
<evidence type="ECO:0000313" key="2">
    <source>
        <dbReference type="EMBL" id="UOP04566.1"/>
    </source>
</evidence>
<name>A0A8T9MVS1_9NEIS</name>
<accession>A0A8T9MVS1</accession>
<protein>
    <submittedName>
        <fullName evidence="2">Uncharacterized protein</fullName>
    </submittedName>
</protein>
<reference evidence="2" key="2">
    <citation type="submission" date="2024-09" db="EMBL/GenBank/DDBJ databases">
        <authorList>
            <person name="Veyrier F.J."/>
        </authorList>
    </citation>
    <scope>NUCLEOTIDE SEQUENCE</scope>
    <source>
        <strain evidence="2">17694</strain>
    </source>
</reference>
<dbReference type="RefSeq" id="WP_156900898.1">
    <property type="nucleotide sequence ID" value="NZ_CP091521.1"/>
</dbReference>